<feature type="domain" description="IPT/TIG" evidence="2">
    <location>
        <begin position="312"/>
        <end position="364"/>
    </location>
</feature>
<dbReference type="AlphaFoldDB" id="A0A5J4S661"/>
<dbReference type="PANTHER" id="PTHR31341">
    <property type="entry name" value="IPT/TIG DOMAIN-CONTAINING PROTEIN-RELATED-RELATED"/>
    <property type="match status" value="1"/>
</dbReference>
<dbReference type="GO" id="GO:0030247">
    <property type="term" value="F:polysaccharide binding"/>
    <property type="evidence" value="ECO:0007669"/>
    <property type="project" value="InterPro"/>
</dbReference>
<dbReference type="Pfam" id="PF01833">
    <property type="entry name" value="TIG"/>
    <property type="match status" value="2"/>
</dbReference>
<dbReference type="PANTHER" id="PTHR31341:SF16">
    <property type="entry name" value="CONTACT SITE A PROTEIN"/>
    <property type="match status" value="1"/>
</dbReference>
<sequence>MNKINKLQAFLTMCLTLVSCFLFVTACDNREDLDTNQLGSSEIILKTFGPCPIPRGAELRFIGTHLDQVQSVEIPGSAAITTIKVISANEVRVTVPQDAEEGIITLKTAKGEIKTVTEITYDEPIVLSSVTPLTAKSGTTIKIEGDYLNLIEEIIFVDDVHVLKADFESQSRTVIEVTVPLEAQTGKIIVSNGADLVYEGDEPGVPVWVYSDSNLEVVLPSVNAITPTTIKAGGEITITGADLDLVSSLIFSEDRVVTKFNVNATNTEIKVTVPEDAHDGTVILVAQSKVEVESKTEITLVVPSGLAVNSKTVKNGETLTITGSNLDLISLVRFGSLTAAISLQEADKIVVTVPETASSVTITLETLAAKTVEISTISYVKPIITSINPLSIMAGNDIAIIGTSLDLVKQVEFDGIDNSRTSGVIKTGAFATSITVTVPANAVSGKVTLIAKNDDTVESNESLTVAAADIPVILSIPASVKPGALLSITGTKLNLVESVFFGNVKATSYGIRSAELLEVYVPDTAPKGAITLTLLAFNNKEVTNPVTISGTDPVADPTYVFFDFDSKGSWWGSFGEPENNSELSLDGSTYFRINGNLSGGWIDFFWRNSKNGLKTDGVTVDGWVIKMDINVLSPTTPPFKLRLNGTDGDFWAIFGNSGLANNGGWYTVTIPLTDFVDNEGLGTNHLPNVQNIDADFGLALAGEGFLDICIDNVRFEEK</sequence>
<dbReference type="SUPFAM" id="SSF81296">
    <property type="entry name" value="E set domains"/>
    <property type="match status" value="4"/>
</dbReference>
<gene>
    <name evidence="4" type="ORF">EZS27_010651</name>
</gene>
<dbReference type="InterPro" id="IPR002909">
    <property type="entry name" value="IPT_dom"/>
</dbReference>
<proteinExistence type="predicted"/>
<dbReference type="InterPro" id="IPR013783">
    <property type="entry name" value="Ig-like_fold"/>
</dbReference>
<keyword evidence="1" id="KW-0325">Glycoprotein</keyword>
<name>A0A5J4S661_9ZZZZ</name>
<evidence type="ECO:0000256" key="1">
    <source>
        <dbReference type="ARBA" id="ARBA00023180"/>
    </source>
</evidence>
<dbReference type="InterPro" id="IPR040475">
    <property type="entry name" value="SGBP_B_XBD"/>
</dbReference>
<dbReference type="InterPro" id="IPR052014">
    <property type="entry name" value="Dictyostelium_Tiger"/>
</dbReference>
<dbReference type="Gene3D" id="2.60.40.10">
    <property type="entry name" value="Immunoglobulins"/>
    <property type="match status" value="6"/>
</dbReference>
<feature type="domain" description="Surface glycan-binding protein B xyloglucan binding" evidence="3">
    <location>
        <begin position="556"/>
        <end position="715"/>
    </location>
</feature>
<evidence type="ECO:0000259" key="3">
    <source>
        <dbReference type="Pfam" id="PF18329"/>
    </source>
</evidence>
<comment type="caution">
    <text evidence="4">The sequence shown here is derived from an EMBL/GenBank/DDBJ whole genome shotgun (WGS) entry which is preliminary data.</text>
</comment>
<evidence type="ECO:0008006" key="5">
    <source>
        <dbReference type="Google" id="ProtNLM"/>
    </source>
</evidence>
<evidence type="ECO:0000259" key="2">
    <source>
        <dbReference type="Pfam" id="PF01833"/>
    </source>
</evidence>
<dbReference type="Pfam" id="PF18329">
    <property type="entry name" value="SGBP_B_XBD"/>
    <property type="match status" value="1"/>
</dbReference>
<feature type="domain" description="IPT/TIG" evidence="2">
    <location>
        <begin position="220"/>
        <end position="280"/>
    </location>
</feature>
<evidence type="ECO:0000313" key="4">
    <source>
        <dbReference type="EMBL" id="KAA6341534.1"/>
    </source>
</evidence>
<dbReference type="PROSITE" id="PS51257">
    <property type="entry name" value="PROKAR_LIPOPROTEIN"/>
    <property type="match status" value="1"/>
</dbReference>
<dbReference type="EMBL" id="SNRY01000381">
    <property type="protein sequence ID" value="KAA6341534.1"/>
    <property type="molecule type" value="Genomic_DNA"/>
</dbReference>
<protein>
    <recommendedName>
        <fullName evidence="5">IPT/TIG domain-containing protein</fullName>
    </recommendedName>
</protein>
<organism evidence="4">
    <name type="scientific">termite gut metagenome</name>
    <dbReference type="NCBI Taxonomy" id="433724"/>
    <lineage>
        <taxon>unclassified sequences</taxon>
        <taxon>metagenomes</taxon>
        <taxon>organismal metagenomes</taxon>
    </lineage>
</organism>
<dbReference type="InterPro" id="IPR014756">
    <property type="entry name" value="Ig_E-set"/>
</dbReference>
<reference evidence="4" key="1">
    <citation type="submission" date="2019-03" db="EMBL/GenBank/DDBJ databases">
        <title>Single cell metagenomics reveals metabolic interactions within the superorganism composed of flagellate Streblomastix strix and complex community of Bacteroidetes bacteria on its surface.</title>
        <authorList>
            <person name="Treitli S.C."/>
            <person name="Kolisko M."/>
            <person name="Husnik F."/>
            <person name="Keeling P."/>
            <person name="Hampl V."/>
        </authorList>
    </citation>
    <scope>NUCLEOTIDE SEQUENCE</scope>
    <source>
        <strain evidence="4">STM</strain>
    </source>
</reference>
<accession>A0A5J4S661</accession>